<evidence type="ECO:0000256" key="1">
    <source>
        <dbReference type="ARBA" id="ARBA00023015"/>
    </source>
</evidence>
<name>A0ABS4VTJ4_9PSEU</name>
<dbReference type="PROSITE" id="PS50956">
    <property type="entry name" value="HTH_ASNC_2"/>
    <property type="match status" value="1"/>
</dbReference>
<gene>
    <name evidence="6" type="ORF">JOF36_002802</name>
</gene>
<sequence>MHTDDRTHAGNRRAAPHAAAPHSAAPHAAAPHSAPPDGTASHDPAPHDPAPPARMGLDGHDARLLLALADDPRATVLALAETVGLSRNTVQARLAKLDRLGALDTFERRVDPAALGYPLTAFVTVRVVQRELAAVAGALDRVPEVLEVHGISGEEDLLVHLVARDADDLYRIAGHLLAIAGVERTSTSLVMRSLVGFRTAPLLRRLRDR</sequence>
<feature type="compositionally biased region" description="Low complexity" evidence="4">
    <location>
        <begin position="16"/>
        <end position="36"/>
    </location>
</feature>
<evidence type="ECO:0000256" key="3">
    <source>
        <dbReference type="ARBA" id="ARBA00023163"/>
    </source>
</evidence>
<proteinExistence type="predicted"/>
<keyword evidence="1" id="KW-0805">Transcription regulation</keyword>
<evidence type="ECO:0000313" key="6">
    <source>
        <dbReference type="EMBL" id="MBP2367106.1"/>
    </source>
</evidence>
<keyword evidence="7" id="KW-1185">Reference proteome</keyword>
<dbReference type="Proteomes" id="UP001519295">
    <property type="component" value="Unassembled WGS sequence"/>
</dbReference>
<evidence type="ECO:0000256" key="4">
    <source>
        <dbReference type="SAM" id="MobiDB-lite"/>
    </source>
</evidence>
<dbReference type="PANTHER" id="PTHR30154">
    <property type="entry name" value="LEUCINE-RESPONSIVE REGULATORY PROTEIN"/>
    <property type="match status" value="1"/>
</dbReference>
<dbReference type="SUPFAM" id="SSF54909">
    <property type="entry name" value="Dimeric alpha+beta barrel"/>
    <property type="match status" value="1"/>
</dbReference>
<keyword evidence="3" id="KW-0804">Transcription</keyword>
<dbReference type="InterPro" id="IPR036390">
    <property type="entry name" value="WH_DNA-bd_sf"/>
</dbReference>
<feature type="region of interest" description="Disordered" evidence="4">
    <location>
        <begin position="1"/>
        <end position="57"/>
    </location>
</feature>
<feature type="domain" description="HTH asnC-type" evidence="5">
    <location>
        <begin position="57"/>
        <end position="118"/>
    </location>
</feature>
<dbReference type="InterPro" id="IPR000485">
    <property type="entry name" value="AsnC-type_HTH_dom"/>
</dbReference>
<dbReference type="Gene3D" id="1.10.10.10">
    <property type="entry name" value="Winged helix-like DNA-binding domain superfamily/Winged helix DNA-binding domain"/>
    <property type="match status" value="1"/>
</dbReference>
<dbReference type="InterPro" id="IPR019888">
    <property type="entry name" value="Tscrpt_reg_AsnC-like"/>
</dbReference>
<dbReference type="PANTHER" id="PTHR30154:SF34">
    <property type="entry name" value="TRANSCRIPTIONAL REGULATOR AZLB"/>
    <property type="match status" value="1"/>
</dbReference>
<accession>A0ABS4VTJ4</accession>
<dbReference type="Pfam" id="PF01037">
    <property type="entry name" value="AsnC_trans_reg"/>
    <property type="match status" value="1"/>
</dbReference>
<protein>
    <submittedName>
        <fullName evidence="6">DNA-binding Lrp family transcriptional regulator</fullName>
    </submittedName>
</protein>
<dbReference type="SUPFAM" id="SSF46785">
    <property type="entry name" value="Winged helix' DNA-binding domain"/>
    <property type="match status" value="1"/>
</dbReference>
<comment type="caution">
    <text evidence="6">The sequence shown here is derived from an EMBL/GenBank/DDBJ whole genome shotgun (WGS) entry which is preliminary data.</text>
</comment>
<dbReference type="InterPro" id="IPR019885">
    <property type="entry name" value="Tscrpt_reg_HTH_AsnC-type_CS"/>
</dbReference>
<dbReference type="Pfam" id="PF13404">
    <property type="entry name" value="HTH_AsnC-type"/>
    <property type="match status" value="1"/>
</dbReference>
<dbReference type="PROSITE" id="PS00519">
    <property type="entry name" value="HTH_ASNC_1"/>
    <property type="match status" value="1"/>
</dbReference>
<dbReference type="InterPro" id="IPR011008">
    <property type="entry name" value="Dimeric_a/b-barrel"/>
</dbReference>
<evidence type="ECO:0000259" key="5">
    <source>
        <dbReference type="PROSITE" id="PS50956"/>
    </source>
</evidence>
<evidence type="ECO:0000256" key="2">
    <source>
        <dbReference type="ARBA" id="ARBA00023125"/>
    </source>
</evidence>
<dbReference type="EMBL" id="JAGINU010000001">
    <property type="protein sequence ID" value="MBP2367106.1"/>
    <property type="molecule type" value="Genomic_DNA"/>
</dbReference>
<dbReference type="InterPro" id="IPR036388">
    <property type="entry name" value="WH-like_DNA-bd_sf"/>
</dbReference>
<organism evidence="6 7">
    <name type="scientific">Pseudonocardia parietis</name>
    <dbReference type="NCBI Taxonomy" id="570936"/>
    <lineage>
        <taxon>Bacteria</taxon>
        <taxon>Bacillati</taxon>
        <taxon>Actinomycetota</taxon>
        <taxon>Actinomycetes</taxon>
        <taxon>Pseudonocardiales</taxon>
        <taxon>Pseudonocardiaceae</taxon>
        <taxon>Pseudonocardia</taxon>
    </lineage>
</organism>
<evidence type="ECO:0000313" key="7">
    <source>
        <dbReference type="Proteomes" id="UP001519295"/>
    </source>
</evidence>
<reference evidence="6 7" key="1">
    <citation type="submission" date="2021-03" db="EMBL/GenBank/DDBJ databases">
        <title>Sequencing the genomes of 1000 actinobacteria strains.</title>
        <authorList>
            <person name="Klenk H.-P."/>
        </authorList>
    </citation>
    <scope>NUCLEOTIDE SEQUENCE [LARGE SCALE GENOMIC DNA]</scope>
    <source>
        <strain evidence="6 7">DSM 45256</strain>
    </source>
</reference>
<dbReference type="SMART" id="SM00344">
    <property type="entry name" value="HTH_ASNC"/>
    <property type="match status" value="1"/>
</dbReference>
<dbReference type="Gene3D" id="3.30.70.920">
    <property type="match status" value="1"/>
</dbReference>
<dbReference type="PRINTS" id="PR00033">
    <property type="entry name" value="HTHASNC"/>
</dbReference>
<dbReference type="InterPro" id="IPR019887">
    <property type="entry name" value="Tscrpt_reg_AsnC/Lrp_C"/>
</dbReference>
<keyword evidence="2 6" id="KW-0238">DNA-binding</keyword>
<dbReference type="GO" id="GO:0003677">
    <property type="term" value="F:DNA binding"/>
    <property type="evidence" value="ECO:0007669"/>
    <property type="project" value="UniProtKB-KW"/>
</dbReference>